<proteinExistence type="predicted"/>
<keyword evidence="1" id="KW-0812">Transmembrane</keyword>
<accession>A0A3P7KCW7</accession>
<evidence type="ECO:0000256" key="1">
    <source>
        <dbReference type="SAM" id="Phobius"/>
    </source>
</evidence>
<dbReference type="OrthoDB" id="10484364at2759"/>
<dbReference type="AlphaFoldDB" id="A0A3P7KCW7"/>
<organism evidence="2 3">
    <name type="scientific">Strongylus vulgaris</name>
    <name type="common">Blood worm</name>
    <dbReference type="NCBI Taxonomy" id="40348"/>
    <lineage>
        <taxon>Eukaryota</taxon>
        <taxon>Metazoa</taxon>
        <taxon>Ecdysozoa</taxon>
        <taxon>Nematoda</taxon>
        <taxon>Chromadorea</taxon>
        <taxon>Rhabditida</taxon>
        <taxon>Rhabditina</taxon>
        <taxon>Rhabditomorpha</taxon>
        <taxon>Strongyloidea</taxon>
        <taxon>Strongylidae</taxon>
        <taxon>Strongylus</taxon>
    </lineage>
</organism>
<dbReference type="Proteomes" id="UP000270094">
    <property type="component" value="Unassembled WGS sequence"/>
</dbReference>
<evidence type="ECO:0000313" key="3">
    <source>
        <dbReference type="Proteomes" id="UP000270094"/>
    </source>
</evidence>
<reference evidence="2 3" key="1">
    <citation type="submission" date="2018-11" db="EMBL/GenBank/DDBJ databases">
        <authorList>
            <consortium name="Pathogen Informatics"/>
        </authorList>
    </citation>
    <scope>NUCLEOTIDE SEQUENCE [LARGE SCALE GENOMIC DNA]</scope>
</reference>
<keyword evidence="1" id="KW-0472">Membrane</keyword>
<dbReference type="EMBL" id="UYYB01001332">
    <property type="protein sequence ID" value="VDM65752.1"/>
    <property type="molecule type" value="Genomic_DNA"/>
</dbReference>
<keyword evidence="1" id="KW-1133">Transmembrane helix</keyword>
<sequence>MKRNFIQLGAVTTLANTRLRRLRFSRRWKFSSAILIWLFLTLCYILYEVQYKTGIELLPFLPIDDSGFE</sequence>
<protein>
    <submittedName>
        <fullName evidence="2">Uncharacterized protein</fullName>
    </submittedName>
</protein>
<feature type="transmembrane region" description="Helical" evidence="1">
    <location>
        <begin position="28"/>
        <end position="47"/>
    </location>
</feature>
<evidence type="ECO:0000313" key="2">
    <source>
        <dbReference type="EMBL" id="VDM65752.1"/>
    </source>
</evidence>
<gene>
    <name evidence="2" type="ORF">SVUK_LOCUS750</name>
</gene>
<keyword evidence="3" id="KW-1185">Reference proteome</keyword>
<name>A0A3P7KCW7_STRVU</name>